<dbReference type="Gene3D" id="1.10.238.10">
    <property type="entry name" value="EF-hand"/>
    <property type="match status" value="1"/>
</dbReference>
<feature type="domain" description="CCHC-type" evidence="8">
    <location>
        <begin position="898"/>
        <end position="913"/>
    </location>
</feature>
<evidence type="ECO:0000256" key="2">
    <source>
        <dbReference type="ARBA" id="ARBA00022692"/>
    </source>
</evidence>
<comment type="subcellular location">
    <subcellularLocation>
        <location evidence="1">Membrane</location>
        <topology evidence="1">Multi-pass membrane protein</topology>
    </subcellularLocation>
</comment>
<dbReference type="GO" id="GO:0006814">
    <property type="term" value="P:sodium ion transport"/>
    <property type="evidence" value="ECO:0007669"/>
    <property type="project" value="TreeGrafter"/>
</dbReference>
<evidence type="ECO:0000256" key="5">
    <source>
        <dbReference type="PROSITE-ProRule" id="PRU00047"/>
    </source>
</evidence>
<dbReference type="OrthoDB" id="191686at2759"/>
<dbReference type="InterPro" id="IPR005821">
    <property type="entry name" value="Ion_trans_dom"/>
</dbReference>
<dbReference type="InterPro" id="IPR001878">
    <property type="entry name" value="Znf_CCHC"/>
</dbReference>
<keyword evidence="5" id="KW-0862">Zinc</keyword>
<dbReference type="AlphaFoldDB" id="A0A813BD52"/>
<dbReference type="GO" id="GO:0003676">
    <property type="term" value="F:nucleic acid binding"/>
    <property type="evidence" value="ECO:0007669"/>
    <property type="project" value="InterPro"/>
</dbReference>
<evidence type="ECO:0000256" key="3">
    <source>
        <dbReference type="ARBA" id="ARBA00022989"/>
    </source>
</evidence>
<keyword evidence="5" id="KW-0479">Metal-binding</keyword>
<organism evidence="9 10">
    <name type="scientific">Symbiodinium necroappetens</name>
    <dbReference type="NCBI Taxonomy" id="1628268"/>
    <lineage>
        <taxon>Eukaryota</taxon>
        <taxon>Sar</taxon>
        <taxon>Alveolata</taxon>
        <taxon>Dinophyceae</taxon>
        <taxon>Suessiales</taxon>
        <taxon>Symbiodiniaceae</taxon>
        <taxon>Symbiodinium</taxon>
    </lineage>
</organism>
<dbReference type="Gene3D" id="1.10.287.70">
    <property type="match status" value="1"/>
</dbReference>
<dbReference type="InterPro" id="IPR036875">
    <property type="entry name" value="Znf_CCHC_sf"/>
</dbReference>
<dbReference type="Gene3D" id="1.20.120.350">
    <property type="entry name" value="Voltage-gated potassium channels. Chain C"/>
    <property type="match status" value="1"/>
</dbReference>
<accession>A0A813BD52</accession>
<keyword evidence="3 7" id="KW-1133">Transmembrane helix</keyword>
<dbReference type="GO" id="GO:0005245">
    <property type="term" value="F:voltage-gated calcium channel activity"/>
    <property type="evidence" value="ECO:0007669"/>
    <property type="project" value="TreeGrafter"/>
</dbReference>
<evidence type="ECO:0000256" key="1">
    <source>
        <dbReference type="ARBA" id="ARBA00004141"/>
    </source>
</evidence>
<evidence type="ECO:0000313" key="9">
    <source>
        <dbReference type="EMBL" id="CAE7902319.1"/>
    </source>
</evidence>
<feature type="transmembrane region" description="Helical" evidence="7">
    <location>
        <begin position="240"/>
        <end position="259"/>
    </location>
</feature>
<feature type="transmembrane region" description="Helical" evidence="7">
    <location>
        <begin position="378"/>
        <end position="402"/>
    </location>
</feature>
<gene>
    <name evidence="9" type="primary">Scn11a</name>
    <name evidence="9" type="ORF">SNEC2469_LOCUS30408</name>
</gene>
<dbReference type="PANTHER" id="PTHR47131:SF1">
    <property type="entry name" value="CATION CHANNEL SPERM-ASSOCIATED PROTEIN 3"/>
    <property type="match status" value="1"/>
</dbReference>
<feature type="region of interest" description="Disordered" evidence="6">
    <location>
        <begin position="195"/>
        <end position="223"/>
    </location>
</feature>
<protein>
    <submittedName>
        <fullName evidence="9">Scn11a protein</fullName>
    </submittedName>
</protein>
<comment type="caution">
    <text evidence="9">The sequence shown here is derived from an EMBL/GenBank/DDBJ whole genome shotgun (WGS) entry which is preliminary data.</text>
</comment>
<dbReference type="PROSITE" id="PS50158">
    <property type="entry name" value="ZF_CCHC"/>
    <property type="match status" value="1"/>
</dbReference>
<keyword evidence="10" id="KW-1185">Reference proteome</keyword>
<evidence type="ECO:0000256" key="4">
    <source>
        <dbReference type="ARBA" id="ARBA00023136"/>
    </source>
</evidence>
<evidence type="ECO:0000256" key="6">
    <source>
        <dbReference type="SAM" id="MobiDB-lite"/>
    </source>
</evidence>
<dbReference type="SUPFAM" id="SSF81324">
    <property type="entry name" value="Voltage-gated potassium channels"/>
    <property type="match status" value="1"/>
</dbReference>
<evidence type="ECO:0000259" key="8">
    <source>
        <dbReference type="PROSITE" id="PS50158"/>
    </source>
</evidence>
<reference evidence="9" key="1">
    <citation type="submission" date="2021-02" db="EMBL/GenBank/DDBJ databases">
        <authorList>
            <person name="Dougan E. K."/>
            <person name="Rhodes N."/>
            <person name="Thang M."/>
            <person name="Chan C."/>
        </authorList>
    </citation>
    <scope>NUCLEOTIDE SEQUENCE</scope>
</reference>
<dbReference type="Proteomes" id="UP000601435">
    <property type="component" value="Unassembled WGS sequence"/>
</dbReference>
<dbReference type="SMART" id="SM00343">
    <property type="entry name" value="ZnF_C2HC"/>
    <property type="match status" value="1"/>
</dbReference>
<feature type="transmembrane region" description="Helical" evidence="7">
    <location>
        <begin position="286"/>
        <end position="307"/>
    </location>
</feature>
<dbReference type="Pfam" id="PF00098">
    <property type="entry name" value="zf-CCHC"/>
    <property type="match status" value="1"/>
</dbReference>
<evidence type="ECO:0000256" key="7">
    <source>
        <dbReference type="SAM" id="Phobius"/>
    </source>
</evidence>
<feature type="transmembrane region" description="Helical" evidence="7">
    <location>
        <begin position="319"/>
        <end position="337"/>
    </location>
</feature>
<sequence>MATNRQSRWSNLEELHQEDSNEVEAGPLSSLPVLTAKLLVEVLVDSSDATTFQTNIDARTSEDMPAIQGSAVRSNWAYHFLQPFGKKRRTACLPKGDIDQILRVISEEQAQLLQLAEEQHASFSMSVQLAFARMERSDLLSRGGFGKRGRALCATSPCDLCIAEGNDDDTQEVFQDVPDQTDMLSCDDLAAHQHSSSLRKIDSTFSVPSPSRAKSKKSANSKPTAEDLLGLDNFIDRSKAWTDLLAGMLVLINSFVMLVELEVEGRAVGALIGMGEGPTLNDVSPLFRTLDAIFVFVFLAELLLRIFMEKLQFVRDVANWFDTLLVIAGLVDMFVILPMSDGAEGQNIVMLRMVRVLKCVRAIRLVRTFRFFRGLRLLVKACYCFLPSLGWSMVLLLVFMWMGTLVLGNLLQDFITDPLNNFDDRVWIWNRYGTAYRAMYTLYEITFAGNWPTSARPVLEKVNQAYVIFFLIYITIIVFAAIRVISAVFLKDTLEAARNDDETLVIERLRNKQKYVQKLQEVFHAIGGSVDGLITEERLASILESPKALAYFQTLDLDVTETSALFSLLDNGDGEITQEEFIDGVLRCKGPARAIDQVALRADLKQMDAKISQSFQPECAYIVPKDVQLDLCYSISPKEVADHCLTSQENLRPSAKVELCPSLNTPQKFASQAADAKRGNDAPLLHGGSDQAFHSMPSRGDFCTGVVSELRSRVLEGLGYGWAALKRCALWLLQRRRSEGGVGRSIPMALYLSILIPIRTVLCERFAQEASARLRNLILAGNAALPEVLRLLRAGAEPTRQNLSCFVNEQGDAKRARIEVGPNASPGARRLSCSGTPLHWVCHAASRVPDNCRSHYVEITRYLCDAVPVSLFLMDDNKRTPLEVLLNRCEGDAGRLACSNCGKIGHVSKECTQEEPTYRTDALAALVAGFGKALVQYPLMAASAMAGPGLNLYLLQAPDINGGGWCGMSEALCARLSQLRCRGNPRSQFAAVELGWGPGPKEPRNRWGGTVTRSEAFLAPLELRAE</sequence>
<dbReference type="SUPFAM" id="SSF57756">
    <property type="entry name" value="Retrovirus zinc finger-like domains"/>
    <property type="match status" value="1"/>
</dbReference>
<dbReference type="Pfam" id="PF00520">
    <property type="entry name" value="Ion_trans"/>
    <property type="match status" value="1"/>
</dbReference>
<proteinExistence type="predicted"/>
<keyword evidence="2 7" id="KW-0812">Transmembrane</keyword>
<dbReference type="GO" id="GO:0030317">
    <property type="term" value="P:flagellated sperm motility"/>
    <property type="evidence" value="ECO:0007669"/>
    <property type="project" value="TreeGrafter"/>
</dbReference>
<dbReference type="InterPro" id="IPR027359">
    <property type="entry name" value="Volt_channel_dom_sf"/>
</dbReference>
<dbReference type="GO" id="GO:0048240">
    <property type="term" value="P:sperm capacitation"/>
    <property type="evidence" value="ECO:0007669"/>
    <property type="project" value="TreeGrafter"/>
</dbReference>
<dbReference type="GO" id="GO:0036128">
    <property type="term" value="C:CatSper complex"/>
    <property type="evidence" value="ECO:0007669"/>
    <property type="project" value="TreeGrafter"/>
</dbReference>
<feature type="transmembrane region" description="Helical" evidence="7">
    <location>
        <begin position="466"/>
        <end position="490"/>
    </location>
</feature>
<dbReference type="GO" id="GO:0008270">
    <property type="term" value="F:zinc ion binding"/>
    <property type="evidence" value="ECO:0007669"/>
    <property type="project" value="UniProtKB-KW"/>
</dbReference>
<dbReference type="GO" id="GO:0001669">
    <property type="term" value="C:acrosomal vesicle"/>
    <property type="evidence" value="ECO:0007669"/>
    <property type="project" value="TreeGrafter"/>
</dbReference>
<dbReference type="EMBL" id="CAJNJA010070919">
    <property type="protein sequence ID" value="CAE7902319.1"/>
    <property type="molecule type" value="Genomic_DNA"/>
</dbReference>
<name>A0A813BD52_9DINO</name>
<keyword evidence="5" id="KW-0863">Zinc-finger</keyword>
<dbReference type="PANTHER" id="PTHR47131">
    <property type="entry name" value="CATION CHANNEL SPERM-ASSOCIATED PROTEIN 3"/>
    <property type="match status" value="1"/>
</dbReference>
<dbReference type="InterPro" id="IPR011992">
    <property type="entry name" value="EF-hand-dom_pair"/>
</dbReference>
<dbReference type="SUPFAM" id="SSF47473">
    <property type="entry name" value="EF-hand"/>
    <property type="match status" value="1"/>
</dbReference>
<keyword evidence="4 7" id="KW-0472">Membrane</keyword>
<evidence type="ECO:0000313" key="10">
    <source>
        <dbReference type="Proteomes" id="UP000601435"/>
    </source>
</evidence>